<gene>
    <name evidence="9" type="primary">ccmA</name>
    <name evidence="9" type="ORF">Mame_04239</name>
</gene>
<keyword evidence="10" id="KW-1185">Reference proteome</keyword>
<dbReference type="PANTHER" id="PTHR43499">
    <property type="entry name" value="ABC TRANSPORTER I FAMILY MEMBER 1"/>
    <property type="match status" value="1"/>
</dbReference>
<dbReference type="KEGG" id="mmed:Mame_04239"/>
<evidence type="ECO:0000256" key="4">
    <source>
        <dbReference type="ARBA" id="ARBA00022748"/>
    </source>
</evidence>
<keyword evidence="4" id="KW-0201">Cytochrome c-type biogenesis</keyword>
<dbReference type="NCBIfam" id="TIGR01189">
    <property type="entry name" value="ccmA"/>
    <property type="match status" value="1"/>
</dbReference>
<dbReference type="STRING" id="1122214.Mame_04239"/>
<dbReference type="PANTHER" id="PTHR43499:SF1">
    <property type="entry name" value="ABC TRANSPORTER I FAMILY MEMBER 1"/>
    <property type="match status" value="1"/>
</dbReference>
<keyword evidence="2" id="KW-0813">Transport</keyword>
<comment type="similarity">
    <text evidence="1">Belongs to the ABC transporter superfamily.</text>
</comment>
<accession>A0A1U9Z738</accession>
<dbReference type="Proteomes" id="UP000191135">
    <property type="component" value="Chromosome"/>
</dbReference>
<dbReference type="PROSITE" id="PS50893">
    <property type="entry name" value="ABC_TRANSPORTER_2"/>
    <property type="match status" value="1"/>
</dbReference>
<dbReference type="EMBL" id="CP020330">
    <property type="protein sequence ID" value="AQZ53533.1"/>
    <property type="molecule type" value="Genomic_DNA"/>
</dbReference>
<evidence type="ECO:0000259" key="8">
    <source>
        <dbReference type="PROSITE" id="PS50893"/>
    </source>
</evidence>
<dbReference type="SMART" id="SM00382">
    <property type="entry name" value="AAA"/>
    <property type="match status" value="1"/>
</dbReference>
<evidence type="ECO:0000256" key="6">
    <source>
        <dbReference type="ARBA" id="ARBA00022967"/>
    </source>
</evidence>
<keyword evidence="3" id="KW-0547">Nucleotide-binding</keyword>
<dbReference type="GO" id="GO:0016887">
    <property type="term" value="F:ATP hydrolysis activity"/>
    <property type="evidence" value="ECO:0007669"/>
    <property type="project" value="InterPro"/>
</dbReference>
<keyword evidence="6" id="KW-1278">Translocase</keyword>
<dbReference type="Gene3D" id="3.40.50.300">
    <property type="entry name" value="P-loop containing nucleotide triphosphate hydrolases"/>
    <property type="match status" value="1"/>
</dbReference>
<dbReference type="InterPro" id="IPR003439">
    <property type="entry name" value="ABC_transporter-like_ATP-bd"/>
</dbReference>
<dbReference type="AlphaFoldDB" id="A0A1U9Z738"/>
<keyword evidence="7" id="KW-0472">Membrane</keyword>
<dbReference type="InterPro" id="IPR027417">
    <property type="entry name" value="P-loop_NTPase"/>
</dbReference>
<dbReference type="EC" id="3.6.3.41" evidence="9"/>
<dbReference type="InterPro" id="IPR003593">
    <property type="entry name" value="AAA+_ATPase"/>
</dbReference>
<dbReference type="SUPFAM" id="SSF52540">
    <property type="entry name" value="P-loop containing nucleoside triphosphate hydrolases"/>
    <property type="match status" value="1"/>
</dbReference>
<proteinExistence type="inferred from homology"/>
<dbReference type="GO" id="GO:0017004">
    <property type="term" value="P:cytochrome complex assembly"/>
    <property type="evidence" value="ECO:0007669"/>
    <property type="project" value="UniProtKB-KW"/>
</dbReference>
<dbReference type="eggNOG" id="COG4133">
    <property type="taxonomic scope" value="Bacteria"/>
</dbReference>
<evidence type="ECO:0000256" key="1">
    <source>
        <dbReference type="ARBA" id="ARBA00005417"/>
    </source>
</evidence>
<evidence type="ECO:0000256" key="7">
    <source>
        <dbReference type="ARBA" id="ARBA00023136"/>
    </source>
</evidence>
<dbReference type="Pfam" id="PF00005">
    <property type="entry name" value="ABC_tran"/>
    <property type="match status" value="1"/>
</dbReference>
<evidence type="ECO:0000256" key="2">
    <source>
        <dbReference type="ARBA" id="ARBA00022448"/>
    </source>
</evidence>
<dbReference type="InterPro" id="IPR017871">
    <property type="entry name" value="ABC_transporter-like_CS"/>
</dbReference>
<organism evidence="9 10">
    <name type="scientific">Martelella mediterranea DSM 17316</name>
    <dbReference type="NCBI Taxonomy" id="1122214"/>
    <lineage>
        <taxon>Bacteria</taxon>
        <taxon>Pseudomonadati</taxon>
        <taxon>Pseudomonadota</taxon>
        <taxon>Alphaproteobacteria</taxon>
        <taxon>Hyphomicrobiales</taxon>
        <taxon>Aurantimonadaceae</taxon>
        <taxon>Martelella</taxon>
    </lineage>
</organism>
<keyword evidence="5 9" id="KW-0067">ATP-binding</keyword>
<evidence type="ECO:0000256" key="5">
    <source>
        <dbReference type="ARBA" id="ARBA00022840"/>
    </source>
</evidence>
<protein>
    <submittedName>
        <fullName evidence="9">Cytochrome c biogenesis ATP-binding export protein CcmA</fullName>
        <ecNumber evidence="9">3.6.3.41</ecNumber>
    </submittedName>
</protein>
<dbReference type="RefSeq" id="WP_018064414.1">
    <property type="nucleotide sequence ID" value="NZ_AQWH01000007.1"/>
</dbReference>
<keyword evidence="9" id="KW-0378">Hydrolase</keyword>
<dbReference type="GO" id="GO:0005524">
    <property type="term" value="F:ATP binding"/>
    <property type="evidence" value="ECO:0007669"/>
    <property type="project" value="UniProtKB-KW"/>
</dbReference>
<sequence length="221" mass="23076">MTIAVRADDLTVSRGDLLIFSGLSLSLVAGESLMFTGPNGAGKSTALRAMLGLVGGAEGKSWLLAGDGAEPLPLAFAAHYLAHLNAMKPEMTARENLDFWKALTGDFGDGAGMAVDDAADAVGLIDVLDLPFGFLSAGQKRRIAFSRLLCSHRPVWLLDEPTAALDSAAKTLFSGLLNAHLAAGGIVIAATHEPLDLANAREMRFSGPVRLATDPFMDAEA</sequence>
<dbReference type="PROSITE" id="PS00211">
    <property type="entry name" value="ABC_TRANSPORTER_1"/>
    <property type="match status" value="1"/>
</dbReference>
<feature type="domain" description="ABC transporter" evidence="8">
    <location>
        <begin position="5"/>
        <end position="221"/>
    </location>
</feature>
<dbReference type="InterPro" id="IPR005895">
    <property type="entry name" value="ABC_transptr_haem_export_CcmA"/>
</dbReference>
<name>A0A1U9Z738_9HYPH</name>
<evidence type="ECO:0000313" key="9">
    <source>
        <dbReference type="EMBL" id="AQZ53533.1"/>
    </source>
</evidence>
<evidence type="ECO:0000313" key="10">
    <source>
        <dbReference type="Proteomes" id="UP000191135"/>
    </source>
</evidence>
<dbReference type="GO" id="GO:0022857">
    <property type="term" value="F:transmembrane transporter activity"/>
    <property type="evidence" value="ECO:0007669"/>
    <property type="project" value="InterPro"/>
</dbReference>
<evidence type="ECO:0000256" key="3">
    <source>
        <dbReference type="ARBA" id="ARBA00022741"/>
    </source>
</evidence>
<reference evidence="9 10" key="1">
    <citation type="submission" date="2017-03" db="EMBL/GenBank/DDBJ databases">
        <title>Foreign affairs: Plasmid Transfer between Roseobacters and Rhizobia.</title>
        <authorList>
            <person name="Bartling P."/>
            <person name="Bunk B."/>
            <person name="Overmann J."/>
            <person name="Brinkmann H."/>
            <person name="Petersen J."/>
        </authorList>
    </citation>
    <scope>NUCLEOTIDE SEQUENCE [LARGE SCALE GENOMIC DNA]</scope>
    <source>
        <strain evidence="9 10">MACL11</strain>
    </source>
</reference>